<sequence>MDHKLSVVVQVDVDGRYVHLLVTGCLTERNHAGLPPLVERARALAPGAAVDVDLTRAHHVDPGGLERLRRCLDPDDGPGPGGPVRLLTRPAPFGLPVPGEPFLPAGPWSDGGRDGVAA</sequence>
<dbReference type="OrthoDB" id="4882944at2"/>
<name>A0A0U2WUE3_9MICC</name>
<reference evidence="2 4" key="1">
    <citation type="submission" date="2015-11" db="EMBL/GenBank/DDBJ databases">
        <title>Complete Genome Sequence of Kocuria flava strain HO-9041.</title>
        <authorList>
            <person name="Zhou M."/>
            <person name="Dai J."/>
        </authorList>
    </citation>
    <scope>NUCLEOTIDE SEQUENCE [LARGE SCALE GENOMIC DNA]</scope>
    <source>
        <strain evidence="2 4">HO-9041</strain>
    </source>
</reference>
<dbReference type="AlphaFoldDB" id="A0A0U2WUE3"/>
<evidence type="ECO:0008006" key="6">
    <source>
        <dbReference type="Google" id="ProtNLM"/>
    </source>
</evidence>
<proteinExistence type="predicted"/>
<protein>
    <recommendedName>
        <fullName evidence="6">STAS domain-containing protein</fullName>
    </recommendedName>
</protein>
<feature type="region of interest" description="Disordered" evidence="1">
    <location>
        <begin position="68"/>
        <end position="118"/>
    </location>
</feature>
<evidence type="ECO:0000256" key="1">
    <source>
        <dbReference type="SAM" id="MobiDB-lite"/>
    </source>
</evidence>
<evidence type="ECO:0000313" key="2">
    <source>
        <dbReference type="EMBL" id="ALU40004.1"/>
    </source>
</evidence>
<dbReference type="EMBL" id="BJZR01000010">
    <property type="protein sequence ID" value="GEO91324.1"/>
    <property type="molecule type" value="Genomic_DNA"/>
</dbReference>
<keyword evidence="5" id="KW-1185">Reference proteome</keyword>
<dbReference type="EMBL" id="CP013254">
    <property type="protein sequence ID" value="ALU40004.1"/>
    <property type="molecule type" value="Genomic_DNA"/>
</dbReference>
<reference evidence="3 5" key="2">
    <citation type="submission" date="2019-07" db="EMBL/GenBank/DDBJ databases">
        <title>Whole genome shotgun sequence of Kocuria flava NBRC 107626.</title>
        <authorList>
            <person name="Hosoyama A."/>
            <person name="Uohara A."/>
            <person name="Ohji S."/>
            <person name="Ichikawa N."/>
        </authorList>
    </citation>
    <scope>NUCLEOTIDE SEQUENCE [LARGE SCALE GENOMIC DNA]</scope>
    <source>
        <strain evidence="3 5">NBRC 107626</strain>
    </source>
</reference>
<organism evidence="2 4">
    <name type="scientific">Kocuria flava</name>
    <dbReference type="NCBI Taxonomy" id="446860"/>
    <lineage>
        <taxon>Bacteria</taxon>
        <taxon>Bacillati</taxon>
        <taxon>Actinomycetota</taxon>
        <taxon>Actinomycetes</taxon>
        <taxon>Micrococcales</taxon>
        <taxon>Micrococcaceae</taxon>
        <taxon>Kocuria</taxon>
    </lineage>
</organism>
<gene>
    <name evidence="2" type="ORF">AS188_09905</name>
    <name evidence="3" type="ORF">KFL01_06300</name>
</gene>
<evidence type="ECO:0000313" key="5">
    <source>
        <dbReference type="Proteomes" id="UP000321155"/>
    </source>
</evidence>
<dbReference type="Proteomes" id="UP000057181">
    <property type="component" value="Chromosome"/>
</dbReference>
<dbReference type="KEGG" id="kfv:AS188_09905"/>
<accession>A0A0U2WUE3</accession>
<evidence type="ECO:0000313" key="4">
    <source>
        <dbReference type="Proteomes" id="UP000057181"/>
    </source>
</evidence>
<dbReference type="RefSeq" id="WP_058858710.1">
    <property type="nucleotide sequence ID" value="NZ_BJZR01000010.1"/>
</dbReference>
<evidence type="ECO:0000313" key="3">
    <source>
        <dbReference type="EMBL" id="GEO91324.1"/>
    </source>
</evidence>
<dbReference type="Proteomes" id="UP000321155">
    <property type="component" value="Unassembled WGS sequence"/>
</dbReference>